<dbReference type="Pfam" id="PF00034">
    <property type="entry name" value="Cytochrom_C"/>
    <property type="match status" value="2"/>
</dbReference>
<keyword evidence="2 5" id="KW-0479">Metal-binding</keyword>
<dbReference type="GO" id="GO:0020037">
    <property type="term" value="F:heme binding"/>
    <property type="evidence" value="ECO:0007669"/>
    <property type="project" value="InterPro"/>
</dbReference>
<evidence type="ECO:0000256" key="5">
    <source>
        <dbReference type="PIRSR" id="PIRSR000005-2"/>
    </source>
</evidence>
<evidence type="ECO:0000256" key="6">
    <source>
        <dbReference type="SAM" id="MobiDB-lite"/>
    </source>
</evidence>
<feature type="binding site" description="covalent" evidence="4">
    <location>
        <position position="113"/>
    </location>
    <ligand>
        <name>heme c</name>
        <dbReference type="ChEBI" id="CHEBI:61717"/>
        <label>2</label>
    </ligand>
</feature>
<evidence type="ECO:0000256" key="2">
    <source>
        <dbReference type="ARBA" id="ARBA00022723"/>
    </source>
</evidence>
<dbReference type="GO" id="GO:0042597">
    <property type="term" value="C:periplasmic space"/>
    <property type="evidence" value="ECO:0007669"/>
    <property type="project" value="InterPro"/>
</dbReference>
<dbReference type="Gene3D" id="1.10.760.10">
    <property type="entry name" value="Cytochrome c-like domain"/>
    <property type="match status" value="2"/>
</dbReference>
<dbReference type="InterPro" id="IPR050597">
    <property type="entry name" value="Cytochrome_c_Oxidase_Subunit"/>
</dbReference>
<evidence type="ECO:0000313" key="9">
    <source>
        <dbReference type="Proteomes" id="UP000782519"/>
    </source>
</evidence>
<protein>
    <submittedName>
        <fullName evidence="8">C-type cytochrome</fullName>
    </submittedName>
</protein>
<sequence length="203" mass="21968">MAARMQACASCHGAMGEGTKDDYFPRLAGKPAGYLYNQLIAFREGRRRYPPMNFLLEFQNDAYLHKMAEYFAEQRPPLPAPAIPTVSNDLLARGEQLATKGDPQRNIPACAGCHGPSFTGMEPAIPGLLGLRPSYISAQLGAWRYGTRTAALPDCMQLVAGYLTEDDVKALAAWLSSRKAPPDTSPLPRGSLPMPLACGSEPN</sequence>
<comment type="caution">
    <text evidence="8">The sequence shown here is derived from an EMBL/GenBank/DDBJ whole genome shotgun (WGS) entry which is preliminary data.</text>
</comment>
<evidence type="ECO:0000259" key="7">
    <source>
        <dbReference type="PROSITE" id="PS51007"/>
    </source>
</evidence>
<dbReference type="GO" id="GO:0009055">
    <property type="term" value="F:electron transfer activity"/>
    <property type="evidence" value="ECO:0007669"/>
    <property type="project" value="InterPro"/>
</dbReference>
<keyword evidence="3 5" id="KW-0408">Iron</keyword>
<dbReference type="Proteomes" id="UP000782519">
    <property type="component" value="Unassembled WGS sequence"/>
</dbReference>
<dbReference type="PANTHER" id="PTHR33751:SF11">
    <property type="entry name" value="BLL4483 PROTEIN"/>
    <property type="match status" value="1"/>
</dbReference>
<dbReference type="PANTHER" id="PTHR33751">
    <property type="entry name" value="CBB3-TYPE CYTOCHROME C OXIDASE SUBUNIT FIXP"/>
    <property type="match status" value="1"/>
</dbReference>
<feature type="domain" description="Cytochrome c" evidence="7">
    <location>
        <begin position="89"/>
        <end position="179"/>
    </location>
</feature>
<dbReference type="InterPro" id="IPR009056">
    <property type="entry name" value="Cyt_c-like_dom"/>
</dbReference>
<evidence type="ECO:0000313" key="8">
    <source>
        <dbReference type="EMBL" id="MBI5131576.1"/>
    </source>
</evidence>
<keyword evidence="1 4" id="KW-0349">Heme</keyword>
<comment type="PTM">
    <text evidence="4">Binds 2 heme c groups covalently per subunit.</text>
</comment>
<dbReference type="SUPFAM" id="SSF46626">
    <property type="entry name" value="Cytochrome c"/>
    <property type="match status" value="2"/>
</dbReference>
<dbReference type="InterPro" id="IPR024167">
    <property type="entry name" value="Cytochrome_c4-like"/>
</dbReference>
<dbReference type="PROSITE" id="PS51007">
    <property type="entry name" value="CYTC"/>
    <property type="match status" value="1"/>
</dbReference>
<dbReference type="PIRSF" id="PIRSF000005">
    <property type="entry name" value="Cytochrome_c4"/>
    <property type="match status" value="1"/>
</dbReference>
<dbReference type="EMBL" id="JACRJB010000053">
    <property type="protein sequence ID" value="MBI5131576.1"/>
    <property type="molecule type" value="Genomic_DNA"/>
</dbReference>
<feature type="binding site" description="axial binding residue" evidence="5">
    <location>
        <position position="114"/>
    </location>
    <ligand>
        <name>heme c</name>
        <dbReference type="ChEBI" id="CHEBI:61717"/>
        <label>2</label>
    </ligand>
    <ligandPart>
        <name>Fe</name>
        <dbReference type="ChEBI" id="CHEBI:18248"/>
    </ligandPart>
</feature>
<feature type="binding site" description="covalent" evidence="4">
    <location>
        <position position="11"/>
    </location>
    <ligand>
        <name>heme c</name>
        <dbReference type="ChEBI" id="CHEBI:61717"/>
        <label>1</label>
    </ligand>
</feature>
<dbReference type="AlphaFoldDB" id="A0A933RZI0"/>
<evidence type="ECO:0000256" key="3">
    <source>
        <dbReference type="ARBA" id="ARBA00023004"/>
    </source>
</evidence>
<feature type="binding site" description="axial binding residue" evidence="5">
    <location>
        <position position="12"/>
    </location>
    <ligand>
        <name>heme c</name>
        <dbReference type="ChEBI" id="CHEBI:61717"/>
        <label>1</label>
    </ligand>
    <ligandPart>
        <name>Fe</name>
        <dbReference type="ChEBI" id="CHEBI:18248"/>
    </ligandPart>
</feature>
<feature type="binding site" description="covalent" evidence="4">
    <location>
        <position position="110"/>
    </location>
    <ligand>
        <name>heme c</name>
        <dbReference type="ChEBI" id="CHEBI:61717"/>
        <label>2</label>
    </ligand>
</feature>
<dbReference type="GO" id="GO:0005506">
    <property type="term" value="F:iron ion binding"/>
    <property type="evidence" value="ECO:0007669"/>
    <property type="project" value="InterPro"/>
</dbReference>
<feature type="region of interest" description="Disordered" evidence="6">
    <location>
        <begin position="178"/>
        <end position="203"/>
    </location>
</feature>
<dbReference type="InterPro" id="IPR036909">
    <property type="entry name" value="Cyt_c-like_dom_sf"/>
</dbReference>
<gene>
    <name evidence="8" type="ORF">HZA66_19225</name>
</gene>
<reference evidence="8" key="1">
    <citation type="submission" date="2020-07" db="EMBL/GenBank/DDBJ databases">
        <title>Huge and variable diversity of episymbiotic CPR bacteria and DPANN archaea in groundwater ecosystems.</title>
        <authorList>
            <person name="He C.Y."/>
            <person name="Keren R."/>
            <person name="Whittaker M."/>
            <person name="Farag I.F."/>
            <person name="Doudna J."/>
            <person name="Cate J.H.D."/>
            <person name="Banfield J.F."/>
        </authorList>
    </citation>
    <scope>NUCLEOTIDE SEQUENCE</scope>
    <source>
        <strain evidence="8">NC_groundwater_1818_Pr3_B-0.1um_66_35</strain>
    </source>
</reference>
<accession>A0A933RZI0</accession>
<organism evidence="8 9">
    <name type="scientific">Rhodopseudomonas palustris</name>
    <dbReference type="NCBI Taxonomy" id="1076"/>
    <lineage>
        <taxon>Bacteria</taxon>
        <taxon>Pseudomonadati</taxon>
        <taxon>Pseudomonadota</taxon>
        <taxon>Alphaproteobacteria</taxon>
        <taxon>Hyphomicrobiales</taxon>
        <taxon>Nitrobacteraceae</taxon>
        <taxon>Rhodopseudomonas</taxon>
    </lineage>
</organism>
<name>A0A933RZI0_RHOPL</name>
<feature type="binding site" description="axial binding residue" evidence="5">
    <location>
        <position position="52"/>
    </location>
    <ligand>
        <name>heme c</name>
        <dbReference type="ChEBI" id="CHEBI:61717"/>
        <label>1</label>
    </ligand>
    <ligandPart>
        <name>Fe</name>
        <dbReference type="ChEBI" id="CHEBI:18248"/>
    </ligandPart>
</feature>
<evidence type="ECO:0000256" key="4">
    <source>
        <dbReference type="PIRSR" id="PIRSR000005-1"/>
    </source>
</evidence>
<feature type="binding site" description="covalent" evidence="4">
    <location>
        <position position="8"/>
    </location>
    <ligand>
        <name>heme c</name>
        <dbReference type="ChEBI" id="CHEBI:61717"/>
        <label>1</label>
    </ligand>
</feature>
<proteinExistence type="predicted"/>
<evidence type="ECO:0000256" key="1">
    <source>
        <dbReference type="ARBA" id="ARBA00022617"/>
    </source>
</evidence>
<feature type="binding site" description="axial binding residue" evidence="5">
    <location>
        <position position="156"/>
    </location>
    <ligand>
        <name>heme c</name>
        <dbReference type="ChEBI" id="CHEBI:61717"/>
        <label>2</label>
    </ligand>
    <ligandPart>
        <name>Fe</name>
        <dbReference type="ChEBI" id="CHEBI:18248"/>
    </ligandPart>
</feature>